<feature type="domain" description="Amidase" evidence="2">
    <location>
        <begin position="25"/>
        <end position="448"/>
    </location>
</feature>
<reference evidence="3 4" key="2">
    <citation type="submission" date="2020-03" db="EMBL/GenBank/DDBJ databases">
        <authorList>
            <person name="Ichikawa N."/>
            <person name="Kimura A."/>
            <person name="Kitahashi Y."/>
            <person name="Uohara A."/>
        </authorList>
    </citation>
    <scope>NUCLEOTIDE SEQUENCE [LARGE SCALE GENOMIC DNA]</scope>
    <source>
        <strain evidence="3 4">NBRC 105367</strain>
    </source>
</reference>
<dbReference type="Pfam" id="PF01425">
    <property type="entry name" value="Amidase"/>
    <property type="match status" value="1"/>
</dbReference>
<dbReference type="KEGG" id="psuu:Psuf_046500"/>
<evidence type="ECO:0000259" key="2">
    <source>
        <dbReference type="Pfam" id="PF01425"/>
    </source>
</evidence>
<name>A0A6F8YMN5_9ACTN</name>
<dbReference type="PROSITE" id="PS00571">
    <property type="entry name" value="AMIDASES"/>
    <property type="match status" value="1"/>
</dbReference>
<organism evidence="3 4">
    <name type="scientific">Phytohabitans suffuscus</name>
    <dbReference type="NCBI Taxonomy" id="624315"/>
    <lineage>
        <taxon>Bacteria</taxon>
        <taxon>Bacillati</taxon>
        <taxon>Actinomycetota</taxon>
        <taxon>Actinomycetes</taxon>
        <taxon>Micromonosporales</taxon>
        <taxon>Micromonosporaceae</taxon>
    </lineage>
</organism>
<dbReference type="Proteomes" id="UP000503011">
    <property type="component" value="Chromosome"/>
</dbReference>
<dbReference type="InterPro" id="IPR023631">
    <property type="entry name" value="Amidase_dom"/>
</dbReference>
<dbReference type="RefSeq" id="WP_173158885.1">
    <property type="nucleotide sequence ID" value="NZ_AP022871.1"/>
</dbReference>
<dbReference type="PANTHER" id="PTHR11895:SF7">
    <property type="entry name" value="GLUTAMYL-TRNA(GLN) AMIDOTRANSFERASE SUBUNIT A, MITOCHONDRIAL"/>
    <property type="match status" value="1"/>
</dbReference>
<dbReference type="Gene3D" id="3.90.1300.10">
    <property type="entry name" value="Amidase signature (AS) domain"/>
    <property type="match status" value="1"/>
</dbReference>
<dbReference type="InterPro" id="IPR036928">
    <property type="entry name" value="AS_sf"/>
</dbReference>
<dbReference type="SUPFAM" id="SSF75304">
    <property type="entry name" value="Amidase signature (AS) enzymes"/>
    <property type="match status" value="1"/>
</dbReference>
<sequence length="479" mass="48901">MADPHDLTALEQADAIRRGELSSAELVDHYLARIEAHGETVGAFVTVTADQARARAKAADEAPAEGRPALHGVPTAIKDLTMTAGVRTTFGSAAFADFVPPLDADVVALLDAAGTVSLGKTTTSELGVSLYSEGEVAPPARNPWGLSYTAGGSSGGAAAAVAAGLVPFAQGSDGGGSVRIPAALCGLVGFKPSRGVVAGGPLGFGAFGLPTHGPVARTVTDAAAMLDAMATPVPGEPYLAPPPPDEGYLAASRRAGARLRIGRFTTPMLAGDQPVDPVCAGAVDMAAAALAGAGHEVVDVPPPLGPEVWPLFEVIWYVLALAPVPPEREADLLPLTRLMRERGAAVTVPQLLGALAELQARVRRGMHATAGYDLLLCPTLAAPRARVGAFTEAGDPALDFDMQRRFSPYCAVFNVTGQPSVSLPVTLVDGMPVGVLLTGRPGADGLLLAAAAELESSLGWGDRHPEIWRATPSATVNGV</sequence>
<proteinExistence type="inferred from homology"/>
<protein>
    <submittedName>
        <fullName evidence="3">Amidase</fullName>
    </submittedName>
</protein>
<evidence type="ECO:0000313" key="3">
    <source>
        <dbReference type="EMBL" id="BCB87337.1"/>
    </source>
</evidence>
<dbReference type="PANTHER" id="PTHR11895">
    <property type="entry name" value="TRANSAMIDASE"/>
    <property type="match status" value="1"/>
</dbReference>
<dbReference type="InterPro" id="IPR000120">
    <property type="entry name" value="Amidase"/>
</dbReference>
<reference evidence="3 4" key="1">
    <citation type="submission" date="2020-03" db="EMBL/GenBank/DDBJ databases">
        <title>Whole genome shotgun sequence of Phytohabitans suffuscus NBRC 105367.</title>
        <authorList>
            <person name="Komaki H."/>
            <person name="Tamura T."/>
        </authorList>
    </citation>
    <scope>NUCLEOTIDE SEQUENCE [LARGE SCALE GENOMIC DNA]</scope>
    <source>
        <strain evidence="3 4">NBRC 105367</strain>
    </source>
</reference>
<evidence type="ECO:0000313" key="4">
    <source>
        <dbReference type="Proteomes" id="UP000503011"/>
    </source>
</evidence>
<comment type="similarity">
    <text evidence="1">Belongs to the amidase family.</text>
</comment>
<dbReference type="AlphaFoldDB" id="A0A6F8YMN5"/>
<evidence type="ECO:0000256" key="1">
    <source>
        <dbReference type="ARBA" id="ARBA00009199"/>
    </source>
</evidence>
<accession>A0A6F8YMN5</accession>
<gene>
    <name evidence="3" type="ORF">Psuf_046500</name>
</gene>
<dbReference type="EMBL" id="AP022871">
    <property type="protein sequence ID" value="BCB87337.1"/>
    <property type="molecule type" value="Genomic_DNA"/>
</dbReference>
<keyword evidence="4" id="KW-1185">Reference proteome</keyword>
<dbReference type="GO" id="GO:0003824">
    <property type="term" value="F:catalytic activity"/>
    <property type="evidence" value="ECO:0007669"/>
    <property type="project" value="InterPro"/>
</dbReference>
<dbReference type="InterPro" id="IPR020556">
    <property type="entry name" value="Amidase_CS"/>
</dbReference>